<feature type="domain" description="Histidine kinase" evidence="5">
    <location>
        <begin position="173"/>
        <end position="418"/>
    </location>
</feature>
<feature type="coiled-coil region" evidence="4">
    <location>
        <begin position="134"/>
        <end position="164"/>
    </location>
</feature>
<keyword evidence="8" id="KW-1185">Reference proteome</keyword>
<dbReference type="InterPro" id="IPR004358">
    <property type="entry name" value="Sig_transdc_His_kin-like_C"/>
</dbReference>
<dbReference type="SUPFAM" id="SSF55785">
    <property type="entry name" value="PYP-like sensor domain (PAS domain)"/>
    <property type="match status" value="1"/>
</dbReference>
<dbReference type="RefSeq" id="WP_144308039.1">
    <property type="nucleotide sequence ID" value="NZ_VMNK01000003.1"/>
</dbReference>
<evidence type="ECO:0000256" key="3">
    <source>
        <dbReference type="ARBA" id="ARBA00022553"/>
    </source>
</evidence>
<evidence type="ECO:0000259" key="5">
    <source>
        <dbReference type="PROSITE" id="PS50109"/>
    </source>
</evidence>
<evidence type="ECO:0000259" key="6">
    <source>
        <dbReference type="PROSITE" id="PS50113"/>
    </source>
</evidence>
<evidence type="ECO:0000256" key="4">
    <source>
        <dbReference type="SAM" id="Coils"/>
    </source>
</evidence>
<keyword evidence="3" id="KW-0597">Phosphoprotein</keyword>
<dbReference type="GO" id="GO:0000155">
    <property type="term" value="F:phosphorelay sensor kinase activity"/>
    <property type="evidence" value="ECO:0007669"/>
    <property type="project" value="InterPro"/>
</dbReference>
<dbReference type="InterPro" id="IPR036097">
    <property type="entry name" value="HisK_dim/P_sf"/>
</dbReference>
<dbReference type="Proteomes" id="UP000319502">
    <property type="component" value="Unassembled WGS sequence"/>
</dbReference>
<keyword evidence="4" id="KW-0175">Coiled coil</keyword>
<name>A0A557R012_9RHOO</name>
<accession>A0A557R012</accession>
<dbReference type="Gene3D" id="1.10.287.130">
    <property type="match status" value="1"/>
</dbReference>
<evidence type="ECO:0000313" key="7">
    <source>
        <dbReference type="EMBL" id="TVO58498.1"/>
    </source>
</evidence>
<dbReference type="SUPFAM" id="SSF55874">
    <property type="entry name" value="ATPase domain of HSP90 chaperone/DNA topoisomerase II/histidine kinase"/>
    <property type="match status" value="1"/>
</dbReference>
<dbReference type="AlphaFoldDB" id="A0A557R012"/>
<dbReference type="InterPro" id="IPR036890">
    <property type="entry name" value="HATPase_C_sf"/>
</dbReference>
<dbReference type="SMART" id="SM00387">
    <property type="entry name" value="HATPase_c"/>
    <property type="match status" value="1"/>
</dbReference>
<organism evidence="7 8">
    <name type="scientific">Denitromonas halophila</name>
    <dbReference type="NCBI Taxonomy" id="1629404"/>
    <lineage>
        <taxon>Bacteria</taxon>
        <taxon>Pseudomonadati</taxon>
        <taxon>Pseudomonadota</taxon>
        <taxon>Betaproteobacteria</taxon>
        <taxon>Rhodocyclales</taxon>
        <taxon>Zoogloeaceae</taxon>
        <taxon>Denitromonas</taxon>
    </lineage>
</organism>
<dbReference type="PRINTS" id="PR00344">
    <property type="entry name" value="BCTRLSENSOR"/>
</dbReference>
<dbReference type="SMART" id="SM00388">
    <property type="entry name" value="HisKA"/>
    <property type="match status" value="1"/>
</dbReference>
<dbReference type="InterPro" id="IPR000700">
    <property type="entry name" value="PAS-assoc_C"/>
</dbReference>
<dbReference type="Pfam" id="PF02518">
    <property type="entry name" value="HATPase_c"/>
    <property type="match status" value="1"/>
</dbReference>
<dbReference type="EMBL" id="VMNK01000003">
    <property type="protein sequence ID" value="TVO58498.1"/>
    <property type="molecule type" value="Genomic_DNA"/>
</dbReference>
<dbReference type="InterPro" id="IPR003661">
    <property type="entry name" value="HisK_dim/P_dom"/>
</dbReference>
<sequence>MSQEDEKHDQAAARFRHLLDLSSDWYWEQDAEYRFLAFSDGLAARGNTSPSAFVGMTRWAFLRLKGAGLSEAEIAAHEALVRAHQPFRELEYSLMTNDGLRHFSISGDPVFDKNGVFTGYRGIGRDVTSRWLAQEALRERNAALEAANARLEKAHNQLLQSEKMASVGRLAAGVAHEINNPLGFATGNCDMLARDVTALMALLSAYRDADPLIAAQAPAVAAALAQQCVEADVAFLTEDIPELLNELKSGLDRVRVIVADLRTFAEASTSAMEQVSLRALVKRALNLLPAQSLERANVQYRFADLPPLVCRPGDVSRACVHLLSNALQAVADGGRLTIETGQTDGEQWVAVEDTGPGIPADIQAYVFDPFFTTRPVGEGVGLGLTQAWGIAEQHAGRIDMDSAAGRGTRMTLFLPISQDD</sequence>
<feature type="domain" description="PAC" evidence="6">
    <location>
        <begin position="88"/>
        <end position="139"/>
    </location>
</feature>
<dbReference type="PANTHER" id="PTHR43065">
    <property type="entry name" value="SENSOR HISTIDINE KINASE"/>
    <property type="match status" value="1"/>
</dbReference>
<dbReference type="Gene3D" id="3.30.565.10">
    <property type="entry name" value="Histidine kinase-like ATPase, C-terminal domain"/>
    <property type="match status" value="1"/>
</dbReference>
<protein>
    <recommendedName>
        <fullName evidence="2">histidine kinase</fullName>
        <ecNumber evidence="2">2.7.13.3</ecNumber>
    </recommendedName>
</protein>
<dbReference type="CDD" id="cd00082">
    <property type="entry name" value="HisKA"/>
    <property type="match status" value="1"/>
</dbReference>
<dbReference type="OrthoDB" id="224978at2"/>
<evidence type="ECO:0000313" key="8">
    <source>
        <dbReference type="Proteomes" id="UP000319502"/>
    </source>
</evidence>
<proteinExistence type="predicted"/>
<evidence type="ECO:0000256" key="1">
    <source>
        <dbReference type="ARBA" id="ARBA00000085"/>
    </source>
</evidence>
<dbReference type="PROSITE" id="PS50109">
    <property type="entry name" value="HIS_KIN"/>
    <property type="match status" value="1"/>
</dbReference>
<comment type="catalytic activity">
    <reaction evidence="1">
        <text>ATP + protein L-histidine = ADP + protein N-phospho-L-histidine.</text>
        <dbReference type="EC" id="2.7.13.3"/>
    </reaction>
</comment>
<dbReference type="PANTHER" id="PTHR43065:SF50">
    <property type="entry name" value="HISTIDINE KINASE"/>
    <property type="match status" value="1"/>
</dbReference>
<dbReference type="PROSITE" id="PS50113">
    <property type="entry name" value="PAC"/>
    <property type="match status" value="1"/>
</dbReference>
<gene>
    <name evidence="7" type="ORF">FHP91_02180</name>
</gene>
<dbReference type="Gene3D" id="3.30.450.20">
    <property type="entry name" value="PAS domain"/>
    <property type="match status" value="1"/>
</dbReference>
<dbReference type="SUPFAM" id="SSF47384">
    <property type="entry name" value="Homodimeric domain of signal transducing histidine kinase"/>
    <property type="match status" value="1"/>
</dbReference>
<dbReference type="EC" id="2.7.13.3" evidence="2"/>
<dbReference type="InterPro" id="IPR005467">
    <property type="entry name" value="His_kinase_dom"/>
</dbReference>
<dbReference type="InterPro" id="IPR035965">
    <property type="entry name" value="PAS-like_dom_sf"/>
</dbReference>
<reference evidence="7 8" key="1">
    <citation type="submission" date="2019-07" db="EMBL/GenBank/DDBJ databases">
        <title>The pathways for chlorine oxyanion respiration interact through the shared metabolite chlorate.</title>
        <authorList>
            <person name="Barnum T.P."/>
            <person name="Cheng Y."/>
            <person name="Hill K.A."/>
            <person name="Lucas L.N."/>
            <person name="Carlson H.K."/>
            <person name="Coates J.D."/>
        </authorList>
    </citation>
    <scope>NUCLEOTIDE SEQUENCE [LARGE SCALE GENOMIC DNA]</scope>
    <source>
        <strain evidence="7 8">SFB-3</strain>
    </source>
</reference>
<comment type="caution">
    <text evidence="7">The sequence shown here is derived from an EMBL/GenBank/DDBJ whole genome shotgun (WGS) entry which is preliminary data.</text>
</comment>
<evidence type="ECO:0000256" key="2">
    <source>
        <dbReference type="ARBA" id="ARBA00012438"/>
    </source>
</evidence>
<dbReference type="InterPro" id="IPR003594">
    <property type="entry name" value="HATPase_dom"/>
</dbReference>